<name>A0ABD3PQ38_9STRA</name>
<feature type="domain" description="DM10" evidence="8">
    <location>
        <begin position="310"/>
        <end position="417"/>
    </location>
</feature>
<dbReference type="Gene3D" id="2.30.29.170">
    <property type="match status" value="3"/>
</dbReference>
<dbReference type="SMART" id="SM00676">
    <property type="entry name" value="DM10"/>
    <property type="match status" value="3"/>
</dbReference>
<evidence type="ECO:0000256" key="5">
    <source>
        <dbReference type="ARBA" id="ARBA00023212"/>
    </source>
</evidence>
<proteinExistence type="predicted"/>
<keyword evidence="5" id="KW-0206">Cytoskeleton</keyword>
<protein>
    <recommendedName>
        <fullName evidence="8">DM10 domain-containing protein</fullName>
    </recommendedName>
</protein>
<dbReference type="PANTHER" id="PTHR12086:SF9">
    <property type="entry name" value="EF-HAND DOMAIN-CONTAINING PROTEIN 1"/>
    <property type="match status" value="1"/>
</dbReference>
<reference evidence="9 10" key="1">
    <citation type="journal article" date="2020" name="G3 (Bethesda)">
        <title>Improved Reference Genome for Cyclotella cryptica CCMP332, a Model for Cell Wall Morphogenesis, Salinity Adaptation, and Lipid Production in Diatoms (Bacillariophyta).</title>
        <authorList>
            <person name="Roberts W.R."/>
            <person name="Downey K.M."/>
            <person name="Ruck E.C."/>
            <person name="Traller J.C."/>
            <person name="Alverson A.J."/>
        </authorList>
    </citation>
    <scope>NUCLEOTIDE SEQUENCE [LARGE SCALE GENOMIC DNA]</scope>
    <source>
        <strain evidence="9 10">CCMP332</strain>
    </source>
</reference>
<dbReference type="PROSITE" id="PS51336">
    <property type="entry name" value="DM10"/>
    <property type="match status" value="3"/>
</dbReference>
<comment type="caution">
    <text evidence="9">The sequence shown here is derived from an EMBL/GenBank/DDBJ whole genome shotgun (WGS) entry which is preliminary data.</text>
</comment>
<feature type="domain" description="DM10" evidence="8">
    <location>
        <begin position="138"/>
        <end position="243"/>
    </location>
</feature>
<evidence type="ECO:0000256" key="3">
    <source>
        <dbReference type="ARBA" id="ARBA00022490"/>
    </source>
</evidence>
<organism evidence="9 10">
    <name type="scientific">Cyclotella cryptica</name>
    <dbReference type="NCBI Taxonomy" id="29204"/>
    <lineage>
        <taxon>Eukaryota</taxon>
        <taxon>Sar</taxon>
        <taxon>Stramenopiles</taxon>
        <taxon>Ochrophyta</taxon>
        <taxon>Bacillariophyta</taxon>
        <taxon>Coscinodiscophyceae</taxon>
        <taxon>Thalassiosirophycidae</taxon>
        <taxon>Stephanodiscales</taxon>
        <taxon>Stephanodiscaceae</taxon>
        <taxon>Cyclotella</taxon>
    </lineage>
</organism>
<dbReference type="InterPro" id="IPR040193">
    <property type="entry name" value="EFHC1/EFHC2/EFHB"/>
</dbReference>
<evidence type="ECO:0000313" key="10">
    <source>
        <dbReference type="Proteomes" id="UP001516023"/>
    </source>
</evidence>
<dbReference type="Proteomes" id="UP001516023">
    <property type="component" value="Unassembled WGS sequence"/>
</dbReference>
<dbReference type="InterPro" id="IPR011992">
    <property type="entry name" value="EF-hand-dom_pair"/>
</dbReference>
<evidence type="ECO:0000259" key="8">
    <source>
        <dbReference type="PROSITE" id="PS51336"/>
    </source>
</evidence>
<evidence type="ECO:0000256" key="4">
    <source>
        <dbReference type="ARBA" id="ARBA00022737"/>
    </source>
</evidence>
<accession>A0ABD3PQ38</accession>
<comment type="subcellular location">
    <subcellularLocation>
        <location evidence="1">Cell projection</location>
        <location evidence="1">Cilium</location>
    </subcellularLocation>
    <subcellularLocation>
        <location evidence="2">Cytoplasm</location>
        <location evidence="2">Cytoskeleton</location>
    </subcellularLocation>
</comment>
<evidence type="ECO:0000313" key="9">
    <source>
        <dbReference type="EMBL" id="KAL3790285.1"/>
    </source>
</evidence>
<dbReference type="SUPFAM" id="SSF47473">
    <property type="entry name" value="EF-hand"/>
    <property type="match status" value="1"/>
</dbReference>
<evidence type="ECO:0000256" key="6">
    <source>
        <dbReference type="ARBA" id="ARBA00023273"/>
    </source>
</evidence>
<sequence>MSLYTYNCNGSPETESKGSRFGEKVELENEWRTKTYFPALPGFQPSTSRPPSAKYQSLSFVNGYMMVRSPPSHHNISRSISSPNRPMTAPIGVAKEISEPLDVSARYSFYRKKVDRQEGKIPLPFCPSSSLPPFLQHDRRVLLFNAYYEESVLQSATEDRRILVCEIYFYVEDGTIEIIRTKQENSGIPQGVFLRRSKVEKPGSSRFYEINDLKIGNEIMIYGRKFHIANCNGSTKEYVIDNHDWNMHEVEPRPLPSDRFAESIKDKMMRESGLPGVDRKRKMNDLKQVMESMLGKETSFTDRGMFLACGTDALCFHVVWDDRERLYGDIQYFRLFYYLADDTIEIMRAQAKSNDGRDPFPKLLKRSKLPKSGRPSEGCDYYTWKDLAIGQALNVFGRVMLIGRCDAFTRQYYASKGICLKDDMLLQTSEKKIEVKRVIPPYNGFGTEEDSLRSCTGGLNPPPPKKDQKQRDKSGVILRFNAQLVSDKSDDTSRRFVIQFFMEDDTISIREPPVRNSGVMGGNFLRRHTIKRSNGECYSAKDMYVGNTVDIVGHRFLLLNADEYSYKLMECDDRTFPYSSLPRLQEILYTKQDQIRAYFVTHYDGNGLLDIERLTDCCNDVGLKLNKQEIITIWRKMDKKGKGEVAFKKLLALASEEAFCSARA</sequence>
<dbReference type="Gene3D" id="1.10.238.10">
    <property type="entry name" value="EF-hand"/>
    <property type="match status" value="1"/>
</dbReference>
<dbReference type="PANTHER" id="PTHR12086">
    <property type="entry name" value="EF-HAND DOMAIN C-TERMINAL CONTAINING PROTEIN"/>
    <property type="match status" value="1"/>
</dbReference>
<feature type="compositionally biased region" description="Polar residues" evidence="7">
    <location>
        <begin position="1"/>
        <end position="13"/>
    </location>
</feature>
<evidence type="ECO:0000256" key="7">
    <source>
        <dbReference type="SAM" id="MobiDB-lite"/>
    </source>
</evidence>
<keyword evidence="3" id="KW-0963">Cytoplasm</keyword>
<keyword evidence="6" id="KW-0966">Cell projection</keyword>
<dbReference type="GO" id="GO:0005929">
    <property type="term" value="C:cilium"/>
    <property type="evidence" value="ECO:0007669"/>
    <property type="project" value="UniProtKB-SubCell"/>
</dbReference>
<feature type="region of interest" description="Disordered" evidence="7">
    <location>
        <begin position="1"/>
        <end position="22"/>
    </location>
</feature>
<dbReference type="GO" id="GO:0005856">
    <property type="term" value="C:cytoskeleton"/>
    <property type="evidence" value="ECO:0007669"/>
    <property type="project" value="UniProtKB-SubCell"/>
</dbReference>
<dbReference type="Pfam" id="PF06565">
    <property type="entry name" value="DM10_dom"/>
    <property type="match status" value="3"/>
</dbReference>
<feature type="domain" description="DM10" evidence="8">
    <location>
        <begin position="474"/>
        <end position="573"/>
    </location>
</feature>
<dbReference type="FunFam" id="2.30.29.170:FF:000004">
    <property type="entry name" value="EF-hand domain containing 2"/>
    <property type="match status" value="1"/>
</dbReference>
<dbReference type="FunFam" id="2.30.29.170:FF:000002">
    <property type="entry name" value="EF-hand domain (C-terminal) containing 1"/>
    <property type="match status" value="1"/>
</dbReference>
<gene>
    <name evidence="9" type="ORF">HJC23_002911</name>
</gene>
<dbReference type="AlphaFoldDB" id="A0ABD3PQ38"/>
<keyword evidence="10" id="KW-1185">Reference proteome</keyword>
<evidence type="ECO:0000256" key="1">
    <source>
        <dbReference type="ARBA" id="ARBA00004138"/>
    </source>
</evidence>
<evidence type="ECO:0000256" key="2">
    <source>
        <dbReference type="ARBA" id="ARBA00004245"/>
    </source>
</evidence>
<dbReference type="EMBL" id="JABMIG020000130">
    <property type="protein sequence ID" value="KAL3790285.1"/>
    <property type="molecule type" value="Genomic_DNA"/>
</dbReference>
<keyword evidence="4" id="KW-0677">Repeat</keyword>
<feature type="region of interest" description="Disordered" evidence="7">
    <location>
        <begin position="353"/>
        <end position="376"/>
    </location>
</feature>
<feature type="region of interest" description="Disordered" evidence="7">
    <location>
        <begin position="449"/>
        <end position="472"/>
    </location>
</feature>
<dbReference type="InterPro" id="IPR006602">
    <property type="entry name" value="DM10_dom"/>
</dbReference>